<name>A0AAX2LJI5_VIBFL</name>
<sequence>MLPFLCLLPGQVSTNGYLVRSMPAAFIMYFS</sequence>
<dbReference type="AlphaFoldDB" id="A0AAX2LJI5"/>
<dbReference type="EMBL" id="UHIP01000001">
    <property type="protein sequence ID" value="SUP19257.1"/>
    <property type="molecule type" value="Genomic_DNA"/>
</dbReference>
<accession>A0AAX2LJI5</accession>
<proteinExistence type="predicted"/>
<gene>
    <name evidence="1" type="ORF">NCTC11327_00151</name>
</gene>
<dbReference type="Proteomes" id="UP000254626">
    <property type="component" value="Unassembled WGS sequence"/>
</dbReference>
<reference evidence="1 2" key="1">
    <citation type="submission" date="2018-06" db="EMBL/GenBank/DDBJ databases">
        <authorList>
            <consortium name="Pathogen Informatics"/>
            <person name="Doyle S."/>
        </authorList>
    </citation>
    <scope>NUCLEOTIDE SEQUENCE [LARGE SCALE GENOMIC DNA]</scope>
    <source>
        <strain evidence="1 2">NCTC11327</strain>
    </source>
</reference>
<protein>
    <submittedName>
        <fullName evidence="1">Uncharacterized protein</fullName>
    </submittedName>
</protein>
<evidence type="ECO:0000313" key="2">
    <source>
        <dbReference type="Proteomes" id="UP000254626"/>
    </source>
</evidence>
<organism evidence="1 2">
    <name type="scientific">Vibrio fluvialis</name>
    <dbReference type="NCBI Taxonomy" id="676"/>
    <lineage>
        <taxon>Bacteria</taxon>
        <taxon>Pseudomonadati</taxon>
        <taxon>Pseudomonadota</taxon>
        <taxon>Gammaproteobacteria</taxon>
        <taxon>Vibrionales</taxon>
        <taxon>Vibrionaceae</taxon>
        <taxon>Vibrio</taxon>
    </lineage>
</organism>
<comment type="caution">
    <text evidence="1">The sequence shown here is derived from an EMBL/GenBank/DDBJ whole genome shotgun (WGS) entry which is preliminary data.</text>
</comment>
<evidence type="ECO:0000313" key="1">
    <source>
        <dbReference type="EMBL" id="SUP19257.1"/>
    </source>
</evidence>